<evidence type="ECO:0000256" key="1">
    <source>
        <dbReference type="SAM" id="SignalP"/>
    </source>
</evidence>
<evidence type="ECO:0008006" key="4">
    <source>
        <dbReference type="Google" id="ProtNLM"/>
    </source>
</evidence>
<dbReference type="Ensembl" id="ENSPKIT00000010357.1">
    <property type="protein sequence ID" value="ENSPKIP00000029560.1"/>
    <property type="gene ID" value="ENSPKIG00000010758.1"/>
</dbReference>
<protein>
    <recommendedName>
        <fullName evidence="4">Apin</fullName>
    </recommendedName>
</protein>
<reference evidence="2" key="2">
    <citation type="submission" date="2025-09" db="UniProtKB">
        <authorList>
            <consortium name="Ensembl"/>
        </authorList>
    </citation>
    <scope>IDENTIFICATION</scope>
</reference>
<reference evidence="2" key="1">
    <citation type="submission" date="2025-08" db="UniProtKB">
        <authorList>
            <consortium name="Ensembl"/>
        </authorList>
    </citation>
    <scope>IDENTIFICATION</scope>
</reference>
<evidence type="ECO:0000313" key="3">
    <source>
        <dbReference type="Proteomes" id="UP000261540"/>
    </source>
</evidence>
<dbReference type="Proteomes" id="UP000261540">
    <property type="component" value="Unplaced"/>
</dbReference>
<dbReference type="AlphaFoldDB" id="A0A3B3SH07"/>
<name>A0A3B3SH07_9TELE</name>
<organism evidence="2 3">
    <name type="scientific">Paramormyrops kingsleyae</name>
    <dbReference type="NCBI Taxonomy" id="1676925"/>
    <lineage>
        <taxon>Eukaryota</taxon>
        <taxon>Metazoa</taxon>
        <taxon>Chordata</taxon>
        <taxon>Craniata</taxon>
        <taxon>Vertebrata</taxon>
        <taxon>Euteleostomi</taxon>
        <taxon>Actinopterygii</taxon>
        <taxon>Neopterygii</taxon>
        <taxon>Teleostei</taxon>
        <taxon>Osteoglossocephala</taxon>
        <taxon>Osteoglossomorpha</taxon>
        <taxon>Osteoglossiformes</taxon>
        <taxon>Mormyridae</taxon>
        <taxon>Paramormyrops</taxon>
    </lineage>
</organism>
<sequence>MKLKIVTIISCLLSQCLAIPVSTIVRLNGLTVSGIGFGQAQTTPFLPSFGLQPADLGFPPQLVPLNPQLAGPFMPQAPPVLLPAQTNQVPPGFLPPPQQEQPGLPLDATVAQQPQQGFNQMIPQYYPSFPYPQRPGGQIIHTPISCGAFAPPWKQPEVNSLPLCFNTILGIDLFINSMT</sequence>
<proteinExistence type="predicted"/>
<feature type="signal peptide" evidence="1">
    <location>
        <begin position="1"/>
        <end position="18"/>
    </location>
</feature>
<feature type="chain" id="PRO_5017405857" description="Apin" evidence="1">
    <location>
        <begin position="19"/>
        <end position="179"/>
    </location>
</feature>
<accession>A0A3B3SH07</accession>
<keyword evidence="3" id="KW-1185">Reference proteome</keyword>
<keyword evidence="1" id="KW-0732">Signal</keyword>
<dbReference type="STRING" id="1676925.ENSPKIP00000029560"/>
<evidence type="ECO:0000313" key="2">
    <source>
        <dbReference type="Ensembl" id="ENSPKIP00000029560.1"/>
    </source>
</evidence>